<sequence>MAKGDKTSPAYLKAPKVIFFDVNETLLDLTAMRSSVGEALGGRDDLLPLWFSTMLHHSLVDSTTGRFHTFGEIGVASLLMVAEIEGIELTKEQAKTAIVTPLRSLPPHPDVRDGLQALKDKGYKLVSLTNSSNKGVYTQFKNADLLSYFDERLSVEDINLYKPDTRTYEWAIEKMGIAAEDAMLVAAHGWDIAGAKQAGWQAAFIARPGKVLYPLAIAPDTVVGGLDELVTQLPDAQ</sequence>
<dbReference type="PANTHER" id="PTHR43316:SF3">
    <property type="entry name" value="HALOACID DEHALOGENASE, TYPE II (AFU_ORTHOLOGUE AFUA_2G07750)-RELATED"/>
    <property type="match status" value="1"/>
</dbReference>
<dbReference type="Gene3D" id="3.40.50.1000">
    <property type="entry name" value="HAD superfamily/HAD-like"/>
    <property type="match status" value="1"/>
</dbReference>
<dbReference type="PANTHER" id="PTHR43316">
    <property type="entry name" value="HYDROLASE, HALOACID DELAHOGENASE-RELATED"/>
    <property type="match status" value="1"/>
</dbReference>
<evidence type="ECO:0000256" key="3">
    <source>
        <dbReference type="RuleBase" id="RU368077"/>
    </source>
</evidence>
<dbReference type="Gene3D" id="1.10.150.240">
    <property type="entry name" value="Putative phosphatase, domain 2"/>
    <property type="match status" value="1"/>
</dbReference>
<comment type="similarity">
    <text evidence="1 3">Belongs to the HAD-like hydrolase superfamily. S-2-haloalkanoic acid dehalogenase family.</text>
</comment>
<accession>A0AAC9JD84</accession>
<dbReference type="NCBIfam" id="TIGR01493">
    <property type="entry name" value="HAD-SF-IA-v2"/>
    <property type="match status" value="1"/>
</dbReference>
<dbReference type="PRINTS" id="PR00413">
    <property type="entry name" value="HADHALOGNASE"/>
</dbReference>
<comment type="catalytic activity">
    <reaction evidence="3">
        <text>an (S)-2-haloacid + H2O = a (2R)-2-hydroxycarboxylate + a halide anion + H(+)</text>
        <dbReference type="Rhea" id="RHEA:11192"/>
        <dbReference type="ChEBI" id="CHEBI:15377"/>
        <dbReference type="ChEBI" id="CHEBI:15378"/>
        <dbReference type="ChEBI" id="CHEBI:16042"/>
        <dbReference type="ChEBI" id="CHEBI:58314"/>
        <dbReference type="ChEBI" id="CHEBI:137405"/>
        <dbReference type="EC" id="3.8.1.2"/>
    </reaction>
</comment>
<reference evidence="4 5" key="1">
    <citation type="submission" date="2016-11" db="EMBL/GenBank/DDBJ databases">
        <title>Networking in microbes: conjugative elements and plasmids in the genus Alteromonas.</title>
        <authorList>
            <person name="Lopez-Perez M."/>
            <person name="Ramon-Marco N."/>
            <person name="Rodriguez-Valera F."/>
        </authorList>
    </citation>
    <scope>NUCLEOTIDE SEQUENCE [LARGE SCALE GENOMIC DNA]</scope>
    <source>
        <strain evidence="4 5">CP48</strain>
    </source>
</reference>
<evidence type="ECO:0000313" key="4">
    <source>
        <dbReference type="EMBL" id="APD91724.1"/>
    </source>
</evidence>
<dbReference type="EC" id="3.8.1.2" evidence="3"/>
<evidence type="ECO:0000313" key="5">
    <source>
        <dbReference type="Proteomes" id="UP000182101"/>
    </source>
</evidence>
<keyword evidence="2 3" id="KW-0378">Hydrolase</keyword>
<gene>
    <name evidence="4" type="ORF">BM524_07700</name>
</gene>
<dbReference type="InterPro" id="IPR051540">
    <property type="entry name" value="S-2-haloacid_dehalogenase"/>
</dbReference>
<dbReference type="InterPro" id="IPR006439">
    <property type="entry name" value="HAD-SF_hydro_IA"/>
</dbReference>
<evidence type="ECO:0000256" key="2">
    <source>
        <dbReference type="ARBA" id="ARBA00022801"/>
    </source>
</evidence>
<organism evidence="4 5">
    <name type="scientific">Alteromonas mediterranea</name>
    <dbReference type="NCBI Taxonomy" id="314275"/>
    <lineage>
        <taxon>Bacteria</taxon>
        <taxon>Pseudomonadati</taxon>
        <taxon>Pseudomonadota</taxon>
        <taxon>Gammaproteobacteria</taxon>
        <taxon>Alteromonadales</taxon>
        <taxon>Alteromonadaceae</taxon>
        <taxon>Alteromonas/Salinimonas group</taxon>
        <taxon>Alteromonas</taxon>
    </lineage>
</organism>
<protein>
    <recommendedName>
        <fullName evidence="3">(S)-2-haloacid dehalogenase</fullName>
        <ecNumber evidence="3">3.8.1.2</ecNumber>
    </recommendedName>
    <alternativeName>
        <fullName evidence="3">2-haloalkanoic acid dehalogenase</fullName>
    </alternativeName>
    <alternativeName>
        <fullName evidence="3">Halocarboxylic acid halidohydrolase</fullName>
    </alternativeName>
    <alternativeName>
        <fullName evidence="3">L-2-haloacid dehalogenase</fullName>
    </alternativeName>
</protein>
<dbReference type="Proteomes" id="UP000182101">
    <property type="component" value="Chromosome"/>
</dbReference>
<dbReference type="GO" id="GO:0018784">
    <property type="term" value="F:(S)-2-haloacid dehalogenase activity"/>
    <property type="evidence" value="ECO:0007669"/>
    <property type="project" value="UniProtKB-UniRule"/>
</dbReference>
<dbReference type="InterPro" id="IPR006328">
    <property type="entry name" value="2-HAD"/>
</dbReference>
<dbReference type="InterPro" id="IPR023214">
    <property type="entry name" value="HAD_sf"/>
</dbReference>
<dbReference type="InterPro" id="IPR036412">
    <property type="entry name" value="HAD-like_sf"/>
</dbReference>
<dbReference type="Pfam" id="PF00702">
    <property type="entry name" value="Hydrolase"/>
    <property type="match status" value="1"/>
</dbReference>
<evidence type="ECO:0000256" key="1">
    <source>
        <dbReference type="ARBA" id="ARBA00008106"/>
    </source>
</evidence>
<dbReference type="AlphaFoldDB" id="A0AAC9JD84"/>
<dbReference type="InterPro" id="IPR023198">
    <property type="entry name" value="PGP-like_dom2"/>
</dbReference>
<dbReference type="EMBL" id="CP018024">
    <property type="protein sequence ID" value="APD91724.1"/>
    <property type="molecule type" value="Genomic_DNA"/>
</dbReference>
<dbReference type="SFLD" id="SFLDS00003">
    <property type="entry name" value="Haloacid_Dehalogenase"/>
    <property type="match status" value="1"/>
</dbReference>
<dbReference type="SFLD" id="SFLDG01129">
    <property type="entry name" value="C1.5:_HAD__Beta-PGM__Phosphata"/>
    <property type="match status" value="1"/>
</dbReference>
<comment type="function">
    <text evidence="3">Catalyzes the hydrolytic dehalogenation of small (S)-2-haloalkanoic acids to yield the corresponding (R)-2-hydroxyalkanoic acids.</text>
</comment>
<dbReference type="CDD" id="cd02588">
    <property type="entry name" value="HAD_L2-DEX"/>
    <property type="match status" value="1"/>
</dbReference>
<dbReference type="SUPFAM" id="SSF56784">
    <property type="entry name" value="HAD-like"/>
    <property type="match status" value="1"/>
</dbReference>
<name>A0AAC9JD84_9ALTE</name>
<dbReference type="NCBIfam" id="TIGR01428">
    <property type="entry name" value="HAD_type_II"/>
    <property type="match status" value="1"/>
</dbReference>
<proteinExistence type="inferred from homology"/>